<comment type="subcellular location">
    <subcellularLocation>
        <location evidence="1">Cell membrane</location>
        <topology evidence="1">Multi-pass membrane protein</topology>
    </subcellularLocation>
</comment>
<comment type="caution">
    <text evidence="10">The sequence shown here is derived from an EMBL/GenBank/DDBJ whole genome shotgun (WGS) entry which is preliminary data.</text>
</comment>
<dbReference type="Pfam" id="PF13899">
    <property type="entry name" value="Thioredoxin_7"/>
    <property type="match status" value="1"/>
</dbReference>
<keyword evidence="8" id="KW-0732">Signal</keyword>
<dbReference type="PANTHER" id="PTHR32234">
    <property type="entry name" value="THIOL:DISULFIDE INTERCHANGE PROTEIN DSBD"/>
    <property type="match status" value="1"/>
</dbReference>
<dbReference type="Pfam" id="PF11412">
    <property type="entry name" value="DsbD_N"/>
    <property type="match status" value="1"/>
</dbReference>
<gene>
    <name evidence="10" type="ORF">ACFPVW_00640</name>
</gene>
<feature type="transmembrane region" description="Helical" evidence="7">
    <location>
        <begin position="536"/>
        <end position="555"/>
    </location>
</feature>
<dbReference type="CDD" id="cd02953">
    <property type="entry name" value="DsbDgamma"/>
    <property type="match status" value="1"/>
</dbReference>
<dbReference type="InterPro" id="IPR013766">
    <property type="entry name" value="Thioredoxin_domain"/>
</dbReference>
<dbReference type="Gene3D" id="3.40.30.10">
    <property type="entry name" value="Glutaredoxin"/>
    <property type="match status" value="1"/>
</dbReference>
<feature type="transmembrane region" description="Helical" evidence="7">
    <location>
        <begin position="478"/>
        <end position="499"/>
    </location>
</feature>
<dbReference type="InterPro" id="IPR035671">
    <property type="entry name" value="DsbD_gamma"/>
</dbReference>
<keyword evidence="5 7" id="KW-1133">Transmembrane helix</keyword>
<dbReference type="RefSeq" id="WP_052445581.1">
    <property type="nucleotide sequence ID" value="NZ_CDDF01000006.1"/>
</dbReference>
<proteinExistence type="predicted"/>
<keyword evidence="6 7" id="KW-0472">Membrane</keyword>
<keyword evidence="11" id="KW-1185">Reference proteome</keyword>
<dbReference type="InterPro" id="IPR003834">
    <property type="entry name" value="Cyt_c_assmbl_TM_dom"/>
</dbReference>
<feature type="transmembrane region" description="Helical" evidence="7">
    <location>
        <begin position="330"/>
        <end position="349"/>
    </location>
</feature>
<dbReference type="EMBL" id="JBHSPP010000002">
    <property type="protein sequence ID" value="MFC5704611.1"/>
    <property type="molecule type" value="Genomic_DNA"/>
</dbReference>
<feature type="transmembrane region" description="Helical" evidence="7">
    <location>
        <begin position="409"/>
        <end position="437"/>
    </location>
</feature>
<feature type="transmembrane region" description="Helical" evidence="7">
    <location>
        <begin position="285"/>
        <end position="309"/>
    </location>
</feature>
<dbReference type="PANTHER" id="PTHR32234:SF3">
    <property type="entry name" value="SUPPRESSION OF COPPER SENSITIVITY PROTEIN"/>
    <property type="match status" value="1"/>
</dbReference>
<name>A0ABW0Y4D2_9GAMM</name>
<dbReference type="InterPro" id="IPR028250">
    <property type="entry name" value="DsbDN"/>
</dbReference>
<dbReference type="SUPFAM" id="SSF52833">
    <property type="entry name" value="Thioredoxin-like"/>
    <property type="match status" value="1"/>
</dbReference>
<feature type="transmembrane region" description="Helical" evidence="7">
    <location>
        <begin position="505"/>
        <end position="524"/>
    </location>
</feature>
<dbReference type="PROSITE" id="PS51352">
    <property type="entry name" value="THIOREDOXIN_2"/>
    <property type="match status" value="1"/>
</dbReference>
<accession>A0ABW0Y4D2</accession>
<organism evidence="10 11">
    <name type="scientific">Aeromonas eucrenophila</name>
    <dbReference type="NCBI Taxonomy" id="649"/>
    <lineage>
        <taxon>Bacteria</taxon>
        <taxon>Pseudomonadati</taxon>
        <taxon>Pseudomonadota</taxon>
        <taxon>Gammaproteobacteria</taxon>
        <taxon>Aeromonadales</taxon>
        <taxon>Aeromonadaceae</taxon>
        <taxon>Aeromonas</taxon>
    </lineage>
</organism>
<evidence type="ECO:0000256" key="6">
    <source>
        <dbReference type="ARBA" id="ARBA00023136"/>
    </source>
</evidence>
<dbReference type="Proteomes" id="UP001596132">
    <property type="component" value="Unassembled WGS sequence"/>
</dbReference>
<feature type="transmembrane region" description="Helical" evidence="7">
    <location>
        <begin position="443"/>
        <end position="466"/>
    </location>
</feature>
<evidence type="ECO:0000259" key="9">
    <source>
        <dbReference type="PROSITE" id="PS51352"/>
    </source>
</evidence>
<protein>
    <submittedName>
        <fullName evidence="10">Protein-disulfide reductase DsbD family protein</fullName>
    </submittedName>
</protein>
<evidence type="ECO:0000256" key="1">
    <source>
        <dbReference type="ARBA" id="ARBA00004651"/>
    </source>
</evidence>
<keyword evidence="3 7" id="KW-0812">Transmembrane</keyword>
<evidence type="ECO:0000313" key="10">
    <source>
        <dbReference type="EMBL" id="MFC5704611.1"/>
    </source>
</evidence>
<evidence type="ECO:0000256" key="7">
    <source>
        <dbReference type="SAM" id="Phobius"/>
    </source>
</evidence>
<feature type="domain" description="Thioredoxin" evidence="9">
    <location>
        <begin position="557"/>
        <end position="677"/>
    </location>
</feature>
<dbReference type="Pfam" id="PF02683">
    <property type="entry name" value="DsbD_TM"/>
    <property type="match status" value="1"/>
</dbReference>
<keyword evidence="4" id="KW-0201">Cytochrome c-type biogenesis</keyword>
<keyword evidence="2" id="KW-1003">Cell membrane</keyword>
<evidence type="ECO:0000256" key="4">
    <source>
        <dbReference type="ARBA" id="ARBA00022748"/>
    </source>
</evidence>
<reference evidence="11" key="1">
    <citation type="journal article" date="2019" name="Int. J. Syst. Evol. Microbiol.">
        <title>The Global Catalogue of Microorganisms (GCM) 10K type strain sequencing project: providing services to taxonomists for standard genome sequencing and annotation.</title>
        <authorList>
            <consortium name="The Broad Institute Genomics Platform"/>
            <consortium name="The Broad Institute Genome Sequencing Center for Infectious Disease"/>
            <person name="Wu L."/>
            <person name="Ma J."/>
        </authorList>
    </citation>
    <scope>NUCLEOTIDE SEQUENCE [LARGE SCALE GENOMIC DNA]</scope>
    <source>
        <strain evidence="11">KCTC 15012</strain>
    </source>
</reference>
<evidence type="ECO:0000256" key="5">
    <source>
        <dbReference type="ARBA" id="ARBA00022989"/>
    </source>
</evidence>
<evidence type="ECO:0000313" key="11">
    <source>
        <dbReference type="Proteomes" id="UP001596132"/>
    </source>
</evidence>
<feature type="chain" id="PRO_5047540273" evidence="8">
    <location>
        <begin position="25"/>
        <end position="677"/>
    </location>
</feature>
<dbReference type="InterPro" id="IPR036249">
    <property type="entry name" value="Thioredoxin-like_sf"/>
</dbReference>
<sequence>MKSLSLTSLLLALCLHLTPTTLMATEMPGSEEVLIASSLIAASPTPAANASTTLAIHMTPQEGWHGYWKQPGDVGLAPRLTWQLPAGVSVGEPAYPLPETLLIDGMMNNVYGQPYALLAELTIAEDVPLGTLLPIRLEMQYLACRHDACVPERASLQTTLKVGHGEPDPNLAADFARWRQALPKPLATAVTFTRSGETLRLKVPLPASVNIAQPHLFSATRQAIVDAAPQRFERHGDLLMIETQAGPKLGDAFQATLALGHGLGLDLSARHEAGVEGKDEGISTLLLALAGAIVGGLLLNLMPCVFPILSLKALSLARSGASAGTARREAVAYTVGVMAMCMVLGGVLLALRVGGAQIGWAFQLQDPRMILLLLLLTCIIAFNLAGLFELGTINAGAELTNSGGTLGAFWTGVLAAFVATPCTGPFMAAALGTALVLPPLAGMQVFAGLGLGIALPFLLLGFIPALQRRMPKPGPWMATLRHLLAVPMFLTTLALMWVLGQQVSTNQLTATLGCAMLLAFGLWLTGLRQRAMKPAAWLPAVLATLLAIGLGVSQITSGAARPAPPTSEIPFSQAKLAELRAGDKPVFLYFTADWCMTCKVNEQVAIERGATAEAFAEAGVQVMRGDWTNGDAEITAFLAQQGRSGVPLYLWYEPGQGDPQVLPQILGPDTLIEQARP</sequence>
<evidence type="ECO:0000256" key="8">
    <source>
        <dbReference type="SAM" id="SignalP"/>
    </source>
</evidence>
<feature type="transmembrane region" description="Helical" evidence="7">
    <location>
        <begin position="369"/>
        <end position="388"/>
    </location>
</feature>
<evidence type="ECO:0000256" key="2">
    <source>
        <dbReference type="ARBA" id="ARBA00022475"/>
    </source>
</evidence>
<feature type="signal peptide" evidence="8">
    <location>
        <begin position="1"/>
        <end position="24"/>
    </location>
</feature>
<evidence type="ECO:0000256" key="3">
    <source>
        <dbReference type="ARBA" id="ARBA00022692"/>
    </source>
</evidence>